<dbReference type="GO" id="GO:0005634">
    <property type="term" value="C:nucleus"/>
    <property type="evidence" value="ECO:0007669"/>
    <property type="project" value="UniProtKB-SubCell"/>
</dbReference>
<name>A0AAN6U2V5_9PEZI</name>
<dbReference type="GeneID" id="87829468"/>
<dbReference type="Pfam" id="PF08591">
    <property type="entry name" value="RNR_inhib"/>
    <property type="match status" value="1"/>
</dbReference>
<evidence type="ECO:0000256" key="5">
    <source>
        <dbReference type="ARBA" id="ARBA00023242"/>
    </source>
</evidence>
<protein>
    <submittedName>
        <fullName evidence="7">Uncharacterized protein</fullName>
    </submittedName>
</protein>
<evidence type="ECO:0000313" key="7">
    <source>
        <dbReference type="EMBL" id="KAK4125284.1"/>
    </source>
</evidence>
<reference evidence="7" key="1">
    <citation type="journal article" date="2023" name="Mol. Phylogenet. Evol.">
        <title>Genome-scale phylogeny and comparative genomics of the fungal order Sordariales.</title>
        <authorList>
            <person name="Hensen N."/>
            <person name="Bonometti L."/>
            <person name="Westerberg I."/>
            <person name="Brannstrom I.O."/>
            <person name="Guillou S."/>
            <person name="Cros-Aarteil S."/>
            <person name="Calhoun S."/>
            <person name="Haridas S."/>
            <person name="Kuo A."/>
            <person name="Mondo S."/>
            <person name="Pangilinan J."/>
            <person name="Riley R."/>
            <person name="LaButti K."/>
            <person name="Andreopoulos B."/>
            <person name="Lipzen A."/>
            <person name="Chen C."/>
            <person name="Yan M."/>
            <person name="Daum C."/>
            <person name="Ng V."/>
            <person name="Clum A."/>
            <person name="Steindorff A."/>
            <person name="Ohm R.A."/>
            <person name="Martin F."/>
            <person name="Silar P."/>
            <person name="Natvig D.O."/>
            <person name="Lalanne C."/>
            <person name="Gautier V."/>
            <person name="Ament-Velasquez S.L."/>
            <person name="Kruys A."/>
            <person name="Hutchinson M.I."/>
            <person name="Powell A.J."/>
            <person name="Barry K."/>
            <person name="Miller A.N."/>
            <person name="Grigoriev I.V."/>
            <person name="Debuchy R."/>
            <person name="Gladieux P."/>
            <person name="Hiltunen Thoren M."/>
            <person name="Johannesson H."/>
        </authorList>
    </citation>
    <scope>NUCLEOTIDE SEQUENCE</scope>
    <source>
        <strain evidence="7">CBS 731.68</strain>
    </source>
</reference>
<dbReference type="PANTHER" id="PTHR28081">
    <property type="entry name" value="DAMAGE-REGULATED IMPORT FACILITATOR 1-RELATED"/>
    <property type="match status" value="1"/>
</dbReference>
<comment type="caution">
    <text evidence="7">The sequence shown here is derived from an EMBL/GenBank/DDBJ whole genome shotgun (WGS) entry which is preliminary data.</text>
</comment>
<accession>A0AAN6U2V5</accession>
<comment type="similarity">
    <text evidence="3">Belongs to the DIF1/spd1 family.</text>
</comment>
<evidence type="ECO:0000256" key="3">
    <source>
        <dbReference type="ARBA" id="ARBA00005459"/>
    </source>
</evidence>
<keyword evidence="5" id="KW-0539">Nucleus</keyword>
<dbReference type="InterPro" id="IPR013900">
    <property type="entry name" value="RNR_inhibitor"/>
</dbReference>
<organism evidence="7 8">
    <name type="scientific">Parathielavia appendiculata</name>
    <dbReference type="NCBI Taxonomy" id="2587402"/>
    <lineage>
        <taxon>Eukaryota</taxon>
        <taxon>Fungi</taxon>
        <taxon>Dikarya</taxon>
        <taxon>Ascomycota</taxon>
        <taxon>Pezizomycotina</taxon>
        <taxon>Sordariomycetes</taxon>
        <taxon>Sordariomycetidae</taxon>
        <taxon>Sordariales</taxon>
        <taxon>Chaetomiaceae</taxon>
        <taxon>Parathielavia</taxon>
    </lineage>
</organism>
<dbReference type="EMBL" id="MU853226">
    <property type="protein sequence ID" value="KAK4125284.1"/>
    <property type="molecule type" value="Genomic_DNA"/>
</dbReference>
<evidence type="ECO:0000256" key="6">
    <source>
        <dbReference type="SAM" id="MobiDB-lite"/>
    </source>
</evidence>
<reference evidence="7" key="2">
    <citation type="submission" date="2023-05" db="EMBL/GenBank/DDBJ databases">
        <authorList>
            <consortium name="Lawrence Berkeley National Laboratory"/>
            <person name="Steindorff A."/>
            <person name="Hensen N."/>
            <person name="Bonometti L."/>
            <person name="Westerberg I."/>
            <person name="Brannstrom I.O."/>
            <person name="Guillou S."/>
            <person name="Cros-Aarteil S."/>
            <person name="Calhoun S."/>
            <person name="Haridas S."/>
            <person name="Kuo A."/>
            <person name="Mondo S."/>
            <person name="Pangilinan J."/>
            <person name="Riley R."/>
            <person name="Labutti K."/>
            <person name="Andreopoulos B."/>
            <person name="Lipzen A."/>
            <person name="Chen C."/>
            <person name="Yanf M."/>
            <person name="Daum C."/>
            <person name="Ng V."/>
            <person name="Clum A."/>
            <person name="Ohm R."/>
            <person name="Martin F."/>
            <person name="Silar P."/>
            <person name="Natvig D."/>
            <person name="Lalanne C."/>
            <person name="Gautier V."/>
            <person name="Ament-Velasquez S.L."/>
            <person name="Kruys A."/>
            <person name="Hutchinson M.I."/>
            <person name="Powell A.J."/>
            <person name="Barry K."/>
            <person name="Miller A.N."/>
            <person name="Grigoriev I.V."/>
            <person name="Debuchy R."/>
            <person name="Gladieux P."/>
            <person name="Thoren M.H."/>
            <person name="Johannesson H."/>
        </authorList>
    </citation>
    <scope>NUCLEOTIDE SEQUENCE</scope>
    <source>
        <strain evidence="7">CBS 731.68</strain>
    </source>
</reference>
<feature type="region of interest" description="Disordered" evidence="6">
    <location>
        <begin position="1"/>
        <end position="50"/>
    </location>
</feature>
<dbReference type="Proteomes" id="UP001302602">
    <property type="component" value="Unassembled WGS sequence"/>
</dbReference>
<sequence length="300" mass="31979">MSGPRTKRQFAGAASDPSQRQITSFFPKTVTSTSPTSANAARKLSNQAPLSAPVLPAQVQTDLLNVGMRVRKAIPEGYKTGGAYSTFTLWAEESTSNSSSDPRPVSATPTATYSSAMRELEPFCGINKIGGLAFQPSYHPEDDLEAMPGLTSSQDTIASTASTMSSTPATSLNVTAAAPSAPSRKRFFRSEEDEAAHDALGASLPYRGPFRLSSDNRDAWLEEEVSPRSLGPPAGMWENARLLAVPRRTRQGRKVEAAGELGGLGQENVMVTVPGQDGNDFEEASFLDYGLRADGRMDIG</sequence>
<evidence type="ECO:0000256" key="2">
    <source>
        <dbReference type="ARBA" id="ARBA00004496"/>
    </source>
</evidence>
<dbReference type="GO" id="GO:0008104">
    <property type="term" value="P:intracellular protein localization"/>
    <property type="evidence" value="ECO:0007669"/>
    <property type="project" value="TreeGrafter"/>
</dbReference>
<dbReference type="RefSeq" id="XP_062649055.1">
    <property type="nucleotide sequence ID" value="XM_062792699.1"/>
</dbReference>
<evidence type="ECO:0000256" key="4">
    <source>
        <dbReference type="ARBA" id="ARBA00022490"/>
    </source>
</evidence>
<comment type="subcellular location">
    <subcellularLocation>
        <location evidence="2">Cytoplasm</location>
    </subcellularLocation>
    <subcellularLocation>
        <location evidence="1">Nucleus</location>
    </subcellularLocation>
</comment>
<dbReference type="AlphaFoldDB" id="A0AAN6U2V5"/>
<dbReference type="GO" id="GO:1990846">
    <property type="term" value="F:ribonucleoside-diphosphate reductase inhibitor activity"/>
    <property type="evidence" value="ECO:0007669"/>
    <property type="project" value="TreeGrafter"/>
</dbReference>
<proteinExistence type="inferred from homology"/>
<dbReference type="PANTHER" id="PTHR28081:SF1">
    <property type="entry name" value="DAMAGE-REGULATED IMPORT FACILITATOR 1"/>
    <property type="match status" value="1"/>
</dbReference>
<feature type="compositionally biased region" description="Polar residues" evidence="6">
    <location>
        <begin position="16"/>
        <end position="49"/>
    </location>
</feature>
<keyword evidence="4" id="KW-0963">Cytoplasm</keyword>
<keyword evidence="8" id="KW-1185">Reference proteome</keyword>
<gene>
    <name evidence="7" type="ORF">N657DRAFT_644139</name>
</gene>
<evidence type="ECO:0000313" key="8">
    <source>
        <dbReference type="Proteomes" id="UP001302602"/>
    </source>
</evidence>
<evidence type="ECO:0000256" key="1">
    <source>
        <dbReference type="ARBA" id="ARBA00004123"/>
    </source>
</evidence>
<dbReference type="GO" id="GO:0005737">
    <property type="term" value="C:cytoplasm"/>
    <property type="evidence" value="ECO:0007669"/>
    <property type="project" value="UniProtKB-SubCell"/>
</dbReference>